<name>A0ABM4USD8_COFAR</name>
<proteinExistence type="predicted"/>
<protein>
    <recommendedName>
        <fullName evidence="2">PB1-like domain-containing protein</fullName>
    </recommendedName>
</protein>
<evidence type="ECO:0000313" key="3">
    <source>
        <dbReference type="Proteomes" id="UP001652660"/>
    </source>
</evidence>
<sequence length="312" mass="35697">MDWVQRPRDEYADPYTMYEHGCSLFSVKMQHGGRIEGDKYKSYVGGEVDYFDLCDSDRMSMHEINSIVKKCGYNNDVILYYYLDPRSDINNGLKELQTDEHIRQFCSWVEQFKLMEVICDHVPEDEVIKIQTKTIVEPPDVHKSTVIIEEIDDGEERQTMNACNSKSVKKKGKIRTRSFVALEWKDNTIQKQVVHGATDQGDASTIAAGLHSTSRDGEPIDLERIENEGEGSECDDGDGTCDEREFEHYTDYCRDDEMYEIQSRQQPPTQCGQPHETHAESSERQLESEIDVGKGDSERQPSEQPSQAGTQA</sequence>
<gene>
    <name evidence="4" type="primary">LOC140009205</name>
</gene>
<feature type="compositionally biased region" description="Polar residues" evidence="1">
    <location>
        <begin position="302"/>
        <end position="312"/>
    </location>
</feature>
<feature type="compositionally biased region" description="Basic and acidic residues" evidence="1">
    <location>
        <begin position="275"/>
        <end position="301"/>
    </location>
</feature>
<evidence type="ECO:0000256" key="1">
    <source>
        <dbReference type="SAM" id="MobiDB-lite"/>
    </source>
</evidence>
<feature type="domain" description="PB1-like" evidence="2">
    <location>
        <begin position="25"/>
        <end position="112"/>
    </location>
</feature>
<evidence type="ECO:0000259" key="2">
    <source>
        <dbReference type="Pfam" id="PF26130"/>
    </source>
</evidence>
<feature type="compositionally biased region" description="Polar residues" evidence="1">
    <location>
        <begin position="262"/>
        <end position="272"/>
    </location>
</feature>
<dbReference type="Pfam" id="PF26130">
    <property type="entry name" value="PB1-like"/>
    <property type="match status" value="1"/>
</dbReference>
<keyword evidence="3" id="KW-1185">Reference proteome</keyword>
<dbReference type="GeneID" id="140009205"/>
<accession>A0ABM4USD8</accession>
<dbReference type="Proteomes" id="UP001652660">
    <property type="component" value="Chromosome 6e"/>
</dbReference>
<organism evidence="3 4">
    <name type="scientific">Coffea arabica</name>
    <name type="common">Arabian coffee</name>
    <dbReference type="NCBI Taxonomy" id="13443"/>
    <lineage>
        <taxon>Eukaryota</taxon>
        <taxon>Viridiplantae</taxon>
        <taxon>Streptophyta</taxon>
        <taxon>Embryophyta</taxon>
        <taxon>Tracheophyta</taxon>
        <taxon>Spermatophyta</taxon>
        <taxon>Magnoliopsida</taxon>
        <taxon>eudicotyledons</taxon>
        <taxon>Gunneridae</taxon>
        <taxon>Pentapetalae</taxon>
        <taxon>asterids</taxon>
        <taxon>lamiids</taxon>
        <taxon>Gentianales</taxon>
        <taxon>Rubiaceae</taxon>
        <taxon>Ixoroideae</taxon>
        <taxon>Gardenieae complex</taxon>
        <taxon>Bertiereae - Coffeeae clade</taxon>
        <taxon>Coffeeae</taxon>
        <taxon>Coffea</taxon>
    </lineage>
</organism>
<reference evidence="4" key="1">
    <citation type="submission" date="2025-08" db="UniProtKB">
        <authorList>
            <consortium name="RefSeq"/>
        </authorList>
    </citation>
    <scope>IDENTIFICATION</scope>
    <source>
        <tissue evidence="4">Leaves</tissue>
    </source>
</reference>
<dbReference type="InterPro" id="IPR058594">
    <property type="entry name" value="PB1-like_dom_pln"/>
</dbReference>
<feature type="region of interest" description="Disordered" evidence="1">
    <location>
        <begin position="257"/>
        <end position="312"/>
    </location>
</feature>
<evidence type="ECO:0000313" key="4">
    <source>
        <dbReference type="RefSeq" id="XP_071910195.1"/>
    </source>
</evidence>
<dbReference type="RefSeq" id="XP_071910195.1">
    <property type="nucleotide sequence ID" value="XM_072054094.1"/>
</dbReference>